<gene>
    <name evidence="2" type="ORF">KP509_26G063900</name>
</gene>
<comment type="caution">
    <text evidence="2">The sequence shown here is derived from an EMBL/GenBank/DDBJ whole genome shotgun (WGS) entry which is preliminary data.</text>
</comment>
<dbReference type="Proteomes" id="UP000825935">
    <property type="component" value="Chromosome 26"/>
</dbReference>
<keyword evidence="1" id="KW-0812">Transmembrane</keyword>
<evidence type="ECO:0000313" key="3">
    <source>
        <dbReference type="Proteomes" id="UP000825935"/>
    </source>
</evidence>
<dbReference type="AlphaFoldDB" id="A0A8T2RNM8"/>
<keyword evidence="3" id="KW-1185">Reference proteome</keyword>
<reference evidence="2" key="1">
    <citation type="submission" date="2021-08" db="EMBL/GenBank/DDBJ databases">
        <title>WGS assembly of Ceratopteris richardii.</title>
        <authorList>
            <person name="Marchant D.B."/>
            <person name="Chen G."/>
            <person name="Jenkins J."/>
            <person name="Shu S."/>
            <person name="Leebens-Mack J."/>
            <person name="Grimwood J."/>
            <person name="Schmutz J."/>
            <person name="Soltis P."/>
            <person name="Soltis D."/>
            <person name="Chen Z.-H."/>
        </authorList>
    </citation>
    <scope>NUCLEOTIDE SEQUENCE</scope>
    <source>
        <strain evidence="2">Whitten #5841</strain>
        <tissue evidence="2">Leaf</tissue>
    </source>
</reference>
<accession>A0A8T2RNM8</accession>
<name>A0A8T2RNM8_CERRI</name>
<sequence>MSVDFAHSDLEKNHGSDNVGIFSLVYEKALLLMATMNEFVLFHSFLYGYIWMRAHKKNSSFFFSYCFEVGLQPTLSIGSNFDRTMHTLRGPLYRSQAGVHVRPICRY</sequence>
<protein>
    <submittedName>
        <fullName evidence="2">Uncharacterized protein</fullName>
    </submittedName>
</protein>
<keyword evidence="1" id="KW-0472">Membrane</keyword>
<evidence type="ECO:0000256" key="1">
    <source>
        <dbReference type="SAM" id="Phobius"/>
    </source>
</evidence>
<keyword evidence="1" id="KW-1133">Transmembrane helix</keyword>
<proteinExistence type="predicted"/>
<dbReference type="EMBL" id="CM035431">
    <property type="protein sequence ID" value="KAH7297287.1"/>
    <property type="molecule type" value="Genomic_DNA"/>
</dbReference>
<organism evidence="2 3">
    <name type="scientific">Ceratopteris richardii</name>
    <name type="common">Triangle waterfern</name>
    <dbReference type="NCBI Taxonomy" id="49495"/>
    <lineage>
        <taxon>Eukaryota</taxon>
        <taxon>Viridiplantae</taxon>
        <taxon>Streptophyta</taxon>
        <taxon>Embryophyta</taxon>
        <taxon>Tracheophyta</taxon>
        <taxon>Polypodiopsida</taxon>
        <taxon>Polypodiidae</taxon>
        <taxon>Polypodiales</taxon>
        <taxon>Pteridineae</taxon>
        <taxon>Pteridaceae</taxon>
        <taxon>Parkerioideae</taxon>
        <taxon>Ceratopteris</taxon>
    </lineage>
</organism>
<evidence type="ECO:0000313" key="2">
    <source>
        <dbReference type="EMBL" id="KAH7297287.1"/>
    </source>
</evidence>
<feature type="transmembrane region" description="Helical" evidence="1">
    <location>
        <begin position="29"/>
        <end position="50"/>
    </location>
</feature>